<accession>A0ABY4AII0</accession>
<evidence type="ECO:0000313" key="2">
    <source>
        <dbReference type="EMBL" id="UOD50101.1"/>
    </source>
</evidence>
<evidence type="ECO:0000313" key="3">
    <source>
        <dbReference type="Proteomes" id="UP000831607"/>
    </source>
</evidence>
<dbReference type="CDD" id="cd02440">
    <property type="entry name" value="AdoMet_MTases"/>
    <property type="match status" value="1"/>
</dbReference>
<dbReference type="InterPro" id="IPR050723">
    <property type="entry name" value="CFA/CMAS"/>
</dbReference>
<dbReference type="Gene3D" id="3.40.50.150">
    <property type="entry name" value="Vaccinia Virus protein VP39"/>
    <property type="match status" value="1"/>
</dbReference>
<dbReference type="Pfam" id="PF13649">
    <property type="entry name" value="Methyltransf_25"/>
    <property type="match status" value="1"/>
</dbReference>
<keyword evidence="3" id="KW-1185">Reference proteome</keyword>
<dbReference type="GO" id="GO:0032259">
    <property type="term" value="P:methylation"/>
    <property type="evidence" value="ECO:0007669"/>
    <property type="project" value="UniProtKB-KW"/>
</dbReference>
<keyword evidence="2" id="KW-0489">Methyltransferase</keyword>
<organism evidence="2 3">
    <name type="scientific">Orrella daihaiensis</name>
    <dbReference type="NCBI Taxonomy" id="2782176"/>
    <lineage>
        <taxon>Bacteria</taxon>
        <taxon>Pseudomonadati</taxon>
        <taxon>Pseudomonadota</taxon>
        <taxon>Betaproteobacteria</taxon>
        <taxon>Burkholderiales</taxon>
        <taxon>Alcaligenaceae</taxon>
        <taxon>Orrella</taxon>
    </lineage>
</organism>
<feature type="domain" description="Methyltransferase" evidence="1">
    <location>
        <begin position="43"/>
        <end position="137"/>
    </location>
</feature>
<dbReference type="EMBL" id="CP063982">
    <property type="protein sequence ID" value="UOD50101.1"/>
    <property type="molecule type" value="Genomic_DNA"/>
</dbReference>
<sequence>MDDRSWEIFCEVMQALPRQGPGNAESLTRTLALCKDLPANPSIIDLGCGSGGQTIDLVKAVGGHAVAVDIHEPNIARMRERVANAGLLGQIEAIVADMMALDVPAQSFDLVWSEGALYNLGLDVALPICRGLLKPNGYLVFSEAIWLTDNPAAVVQAAFADYPAMRDIDTVLSKLDQSEFDDVGHFVLPEAAWWDDFYTPMLAEIDRQRSIYVDDSQALAILDEIAKEPEVRREHAPDFGYGLFVARKR</sequence>
<evidence type="ECO:0000259" key="1">
    <source>
        <dbReference type="Pfam" id="PF13649"/>
    </source>
</evidence>
<dbReference type="InterPro" id="IPR041698">
    <property type="entry name" value="Methyltransf_25"/>
</dbReference>
<name>A0ABY4AII0_9BURK</name>
<dbReference type="PANTHER" id="PTHR43667:SF2">
    <property type="entry name" value="FATTY ACID C-METHYL TRANSFERASE"/>
    <property type="match status" value="1"/>
</dbReference>
<dbReference type="PANTHER" id="PTHR43667">
    <property type="entry name" value="CYCLOPROPANE-FATTY-ACYL-PHOSPHOLIPID SYNTHASE"/>
    <property type="match status" value="1"/>
</dbReference>
<keyword evidence="2" id="KW-0808">Transferase</keyword>
<dbReference type="InterPro" id="IPR029063">
    <property type="entry name" value="SAM-dependent_MTases_sf"/>
</dbReference>
<dbReference type="GO" id="GO:0008168">
    <property type="term" value="F:methyltransferase activity"/>
    <property type="evidence" value="ECO:0007669"/>
    <property type="project" value="UniProtKB-KW"/>
</dbReference>
<dbReference type="SUPFAM" id="SSF53335">
    <property type="entry name" value="S-adenosyl-L-methionine-dependent methyltransferases"/>
    <property type="match status" value="1"/>
</dbReference>
<dbReference type="RefSeq" id="WP_243478498.1">
    <property type="nucleotide sequence ID" value="NZ_CP063982.1"/>
</dbReference>
<proteinExistence type="predicted"/>
<dbReference type="Proteomes" id="UP000831607">
    <property type="component" value="Chromosome"/>
</dbReference>
<gene>
    <name evidence="2" type="ORF">DHf2319_11765</name>
</gene>
<protein>
    <submittedName>
        <fullName evidence="2">Class I SAM-dependent methyltransferase</fullName>
    </submittedName>
</protein>
<reference evidence="2 3" key="1">
    <citation type="submission" date="2020-11" db="EMBL/GenBank/DDBJ databases">
        <title>Algicoccus daihaiensis sp.nov., isolated from Daihai Lake in Inner Mongolia.</title>
        <authorList>
            <person name="Kai J."/>
        </authorList>
    </citation>
    <scope>NUCLEOTIDE SEQUENCE [LARGE SCALE GENOMIC DNA]</scope>
    <source>
        <strain evidence="3">f23</strain>
    </source>
</reference>